<dbReference type="CDD" id="cd01918">
    <property type="entry name" value="HprK_C"/>
    <property type="match status" value="1"/>
</dbReference>
<reference evidence="12 13" key="1">
    <citation type="submission" date="2017-11" db="EMBL/GenBank/DDBJ databases">
        <title>Genome sequence of Entomoplasma somnilux PYAN-1 (ATCC 49194).</title>
        <authorList>
            <person name="Lo W.-S."/>
            <person name="Gasparich G.E."/>
            <person name="Kuo C.-H."/>
        </authorList>
    </citation>
    <scope>NUCLEOTIDE SEQUENCE [LARGE SCALE GENOMIC DNA]</scope>
    <source>
        <strain evidence="12 13">PYAN-1</strain>
    </source>
</reference>
<evidence type="ECO:0000256" key="6">
    <source>
        <dbReference type="ARBA" id="ARBA00022777"/>
    </source>
</evidence>
<dbReference type="GO" id="GO:0004674">
    <property type="term" value="F:protein serine/threonine kinase activity"/>
    <property type="evidence" value="ECO:0007669"/>
    <property type="project" value="UniProtKB-KW"/>
</dbReference>
<dbReference type="Pfam" id="PF07475">
    <property type="entry name" value="Hpr_kinase_C"/>
    <property type="match status" value="1"/>
</dbReference>
<dbReference type="InterPro" id="IPR011126">
    <property type="entry name" value="Hpr_kin/Pase_Hpr_N"/>
</dbReference>
<evidence type="ECO:0000256" key="5">
    <source>
        <dbReference type="ARBA" id="ARBA00022741"/>
    </source>
</evidence>
<dbReference type="Gene3D" id="3.40.50.300">
    <property type="entry name" value="P-loop containing nucleotide triphosphate hydrolases"/>
    <property type="match status" value="1"/>
</dbReference>
<gene>
    <name evidence="12" type="primary">hprK</name>
    <name evidence="12" type="ORF">ESOMN_v1c06490</name>
</gene>
<accession>A0A2K8P1Z2</accession>
<keyword evidence="5" id="KW-0547">Nucleotide-binding</keyword>
<dbReference type="RefSeq" id="WP_024863545.1">
    <property type="nucleotide sequence ID" value="NZ_CP024965.1"/>
</dbReference>
<evidence type="ECO:0000256" key="1">
    <source>
        <dbReference type="ARBA" id="ARBA00001120"/>
    </source>
</evidence>
<name>A0A2K8P1Z2_9MOLU</name>
<comment type="catalytic activity">
    <reaction evidence="1">
        <text>[HPr protein]-L-serine + ATP = [HPr protein]-O-phospho-L-serine + ADP + H(+)</text>
        <dbReference type="Rhea" id="RHEA:46600"/>
        <dbReference type="Rhea" id="RHEA-COMP:11602"/>
        <dbReference type="Rhea" id="RHEA-COMP:11603"/>
        <dbReference type="ChEBI" id="CHEBI:15378"/>
        <dbReference type="ChEBI" id="CHEBI:29999"/>
        <dbReference type="ChEBI" id="CHEBI:30616"/>
        <dbReference type="ChEBI" id="CHEBI:83421"/>
        <dbReference type="ChEBI" id="CHEBI:456216"/>
    </reaction>
</comment>
<keyword evidence="6 12" id="KW-0418">Kinase</keyword>
<sequence>MKKLFLKHLTEKFPFQVLAGKDKIDSTQILVYGLNRAGLELTGYFVETGDKSKRAVLMSSKEYKYISQFNEQQRAEKYKKLINSGIPTIIFTQKFEDKLLIDVARELDFPLLSINTPSTSEFTQRILDYFDLFFAPQIEVHGSLVNIYGKGILITGESGIGKSEVTIDLIKKNHLFVGDDRIILINKSNNIYGKSHPILRNLIEVRGIGIMDISKTNGNQVLIDETKIDLIIELFKFGENGVDDADRLGREYLTKSVLGIDVPYIRIPVSSGRNIANLIESAVAQLKIKQSTDNEDVIALMNKRLNEEV</sequence>
<evidence type="ECO:0000256" key="4">
    <source>
        <dbReference type="ARBA" id="ARBA00022679"/>
    </source>
</evidence>
<keyword evidence="3" id="KW-0723">Serine/threonine-protein kinase</keyword>
<evidence type="ECO:0000256" key="3">
    <source>
        <dbReference type="ARBA" id="ARBA00022527"/>
    </source>
</evidence>
<organism evidence="12 13">
    <name type="scientific">Williamsoniiplasma somnilux</name>
    <dbReference type="NCBI Taxonomy" id="215578"/>
    <lineage>
        <taxon>Bacteria</taxon>
        <taxon>Bacillati</taxon>
        <taxon>Mycoplasmatota</taxon>
        <taxon>Mollicutes</taxon>
        <taxon>Entomoplasmatales</taxon>
        <taxon>Williamsoniiplasma</taxon>
    </lineage>
</organism>
<evidence type="ECO:0000259" key="11">
    <source>
        <dbReference type="Pfam" id="PF07475"/>
    </source>
</evidence>
<dbReference type="EMBL" id="CP024965">
    <property type="protein sequence ID" value="ATZ19031.1"/>
    <property type="molecule type" value="Genomic_DNA"/>
</dbReference>
<protein>
    <submittedName>
        <fullName evidence="12">HPr kinase/phosphorylase</fullName>
    </submittedName>
</protein>
<evidence type="ECO:0000313" key="12">
    <source>
        <dbReference type="EMBL" id="ATZ19031.1"/>
    </source>
</evidence>
<dbReference type="InterPro" id="IPR028979">
    <property type="entry name" value="Ser_kin/Pase_Hpr-like_N_sf"/>
</dbReference>
<proteinExistence type="inferred from homology"/>
<dbReference type="GO" id="GO:0006109">
    <property type="term" value="P:regulation of carbohydrate metabolic process"/>
    <property type="evidence" value="ECO:0007669"/>
    <property type="project" value="InterPro"/>
</dbReference>
<dbReference type="Proteomes" id="UP000232230">
    <property type="component" value="Chromosome"/>
</dbReference>
<comment type="similarity">
    <text evidence="2">Belongs to the HPrK/P family.</text>
</comment>
<feature type="domain" description="HPr kinase/phosphorylase C-terminal" evidence="11">
    <location>
        <begin position="134"/>
        <end position="292"/>
    </location>
</feature>
<comment type="catalytic activity">
    <reaction evidence="9">
        <text>[HPr protein]-O-phospho-L-serine + phosphate + H(+) = [HPr protein]-L-serine + diphosphate</text>
        <dbReference type="Rhea" id="RHEA:46604"/>
        <dbReference type="Rhea" id="RHEA-COMP:11602"/>
        <dbReference type="Rhea" id="RHEA-COMP:11603"/>
        <dbReference type="ChEBI" id="CHEBI:15378"/>
        <dbReference type="ChEBI" id="CHEBI:29999"/>
        <dbReference type="ChEBI" id="CHEBI:33019"/>
        <dbReference type="ChEBI" id="CHEBI:43474"/>
        <dbReference type="ChEBI" id="CHEBI:83421"/>
    </reaction>
</comment>
<dbReference type="InterPro" id="IPR011104">
    <property type="entry name" value="Hpr_kin/Pase_C"/>
</dbReference>
<dbReference type="PANTHER" id="PTHR30305:SF1">
    <property type="entry name" value="HPR KINASE_PHOSPHORYLASE"/>
    <property type="match status" value="1"/>
</dbReference>
<evidence type="ECO:0000256" key="8">
    <source>
        <dbReference type="ARBA" id="ARBA00023268"/>
    </source>
</evidence>
<dbReference type="InterPro" id="IPR003755">
    <property type="entry name" value="HPr(Ser)_kin/Pase"/>
</dbReference>
<dbReference type="NCBIfam" id="TIGR00679">
    <property type="entry name" value="hpr-ser"/>
    <property type="match status" value="1"/>
</dbReference>
<dbReference type="PANTHER" id="PTHR30305">
    <property type="entry name" value="PROTEIN YJDM-RELATED"/>
    <property type="match status" value="1"/>
</dbReference>
<dbReference type="SUPFAM" id="SSF53795">
    <property type="entry name" value="PEP carboxykinase-like"/>
    <property type="match status" value="1"/>
</dbReference>
<feature type="domain" description="HPr(Ser) kinase/phosphorylase N-terminal" evidence="10">
    <location>
        <begin position="6"/>
        <end position="129"/>
    </location>
</feature>
<evidence type="ECO:0000256" key="7">
    <source>
        <dbReference type="ARBA" id="ARBA00022840"/>
    </source>
</evidence>
<dbReference type="KEGG" id="esx:ESOMN_v1c06490"/>
<dbReference type="GO" id="GO:0005524">
    <property type="term" value="F:ATP binding"/>
    <property type="evidence" value="ECO:0007669"/>
    <property type="project" value="UniProtKB-KW"/>
</dbReference>
<evidence type="ECO:0000313" key="13">
    <source>
        <dbReference type="Proteomes" id="UP000232230"/>
    </source>
</evidence>
<keyword evidence="8" id="KW-0511">Multifunctional enzyme</keyword>
<evidence type="ECO:0000259" key="10">
    <source>
        <dbReference type="Pfam" id="PF02603"/>
    </source>
</evidence>
<dbReference type="Gene3D" id="3.40.1390.20">
    <property type="entry name" value="HprK N-terminal domain-like"/>
    <property type="match status" value="1"/>
</dbReference>
<dbReference type="AlphaFoldDB" id="A0A2K8P1Z2"/>
<dbReference type="InterPro" id="IPR027417">
    <property type="entry name" value="P-loop_NTPase"/>
</dbReference>
<keyword evidence="4" id="KW-0808">Transferase</keyword>
<keyword evidence="7" id="KW-0067">ATP-binding</keyword>
<evidence type="ECO:0000256" key="2">
    <source>
        <dbReference type="ARBA" id="ARBA00006883"/>
    </source>
</evidence>
<keyword evidence="13" id="KW-1185">Reference proteome</keyword>
<dbReference type="SUPFAM" id="SSF75138">
    <property type="entry name" value="HprK N-terminal domain-like"/>
    <property type="match status" value="1"/>
</dbReference>
<dbReference type="Pfam" id="PF02603">
    <property type="entry name" value="Hpr_kinase_N"/>
    <property type="match status" value="1"/>
</dbReference>
<dbReference type="GO" id="GO:0000155">
    <property type="term" value="F:phosphorelay sensor kinase activity"/>
    <property type="evidence" value="ECO:0007669"/>
    <property type="project" value="InterPro"/>
</dbReference>
<evidence type="ECO:0000256" key="9">
    <source>
        <dbReference type="ARBA" id="ARBA00047657"/>
    </source>
</evidence>